<protein>
    <submittedName>
        <fullName evidence="4">Uncharacterized protein</fullName>
    </submittedName>
</protein>
<dbReference type="Pfam" id="PF12796">
    <property type="entry name" value="Ank_2"/>
    <property type="match status" value="1"/>
</dbReference>
<feature type="non-terminal residue" evidence="4">
    <location>
        <position position="1"/>
    </location>
</feature>
<evidence type="ECO:0000313" key="4">
    <source>
        <dbReference type="EMBL" id="KAK8719995.1"/>
    </source>
</evidence>
<name>A0AAW0VT67_CHEQU</name>
<comment type="caution">
    <text evidence="4">The sequence shown here is derived from an EMBL/GenBank/DDBJ whole genome shotgun (WGS) entry which is preliminary data.</text>
</comment>
<dbReference type="PANTHER" id="PTHR24193">
    <property type="entry name" value="ANKYRIN REPEAT PROTEIN"/>
    <property type="match status" value="1"/>
</dbReference>
<accession>A0AAW0VT67</accession>
<dbReference type="AlphaFoldDB" id="A0AAW0VT67"/>
<keyword evidence="1" id="KW-0677">Repeat</keyword>
<feature type="repeat" description="ANK" evidence="3">
    <location>
        <begin position="87"/>
        <end position="119"/>
    </location>
</feature>
<dbReference type="InterPro" id="IPR036770">
    <property type="entry name" value="Ankyrin_rpt-contain_sf"/>
</dbReference>
<dbReference type="InterPro" id="IPR050663">
    <property type="entry name" value="Ankyrin-SOCS_Box"/>
</dbReference>
<dbReference type="Pfam" id="PF13637">
    <property type="entry name" value="Ank_4"/>
    <property type="match status" value="1"/>
</dbReference>
<feature type="repeat" description="ANK" evidence="3">
    <location>
        <begin position="54"/>
        <end position="86"/>
    </location>
</feature>
<organism evidence="4 5">
    <name type="scientific">Cherax quadricarinatus</name>
    <name type="common">Australian red claw crayfish</name>
    <dbReference type="NCBI Taxonomy" id="27406"/>
    <lineage>
        <taxon>Eukaryota</taxon>
        <taxon>Metazoa</taxon>
        <taxon>Ecdysozoa</taxon>
        <taxon>Arthropoda</taxon>
        <taxon>Crustacea</taxon>
        <taxon>Multicrustacea</taxon>
        <taxon>Malacostraca</taxon>
        <taxon>Eumalacostraca</taxon>
        <taxon>Eucarida</taxon>
        <taxon>Decapoda</taxon>
        <taxon>Pleocyemata</taxon>
        <taxon>Astacidea</taxon>
        <taxon>Parastacoidea</taxon>
        <taxon>Parastacidae</taxon>
        <taxon>Cherax</taxon>
    </lineage>
</organism>
<dbReference type="Gene3D" id="1.25.40.20">
    <property type="entry name" value="Ankyrin repeat-containing domain"/>
    <property type="match status" value="2"/>
</dbReference>
<evidence type="ECO:0000313" key="5">
    <source>
        <dbReference type="Proteomes" id="UP001445076"/>
    </source>
</evidence>
<dbReference type="GO" id="GO:0005634">
    <property type="term" value="C:nucleus"/>
    <property type="evidence" value="ECO:0007669"/>
    <property type="project" value="TreeGrafter"/>
</dbReference>
<dbReference type="EMBL" id="JARKIK010000982">
    <property type="protein sequence ID" value="KAK8719995.1"/>
    <property type="molecule type" value="Genomic_DNA"/>
</dbReference>
<dbReference type="PROSITE" id="PS50297">
    <property type="entry name" value="ANK_REP_REGION"/>
    <property type="match status" value="4"/>
</dbReference>
<evidence type="ECO:0000256" key="3">
    <source>
        <dbReference type="PROSITE-ProRule" id="PRU00023"/>
    </source>
</evidence>
<dbReference type="GO" id="GO:0045944">
    <property type="term" value="P:positive regulation of transcription by RNA polymerase II"/>
    <property type="evidence" value="ECO:0007669"/>
    <property type="project" value="TreeGrafter"/>
</dbReference>
<dbReference type="PANTHER" id="PTHR24193:SF121">
    <property type="entry name" value="ADA2A-CONTAINING COMPLEX COMPONENT 3, ISOFORM D"/>
    <property type="match status" value="1"/>
</dbReference>
<feature type="repeat" description="ANK" evidence="3">
    <location>
        <begin position="120"/>
        <end position="152"/>
    </location>
</feature>
<feature type="repeat" description="ANK" evidence="3">
    <location>
        <begin position="21"/>
        <end position="53"/>
    </location>
</feature>
<dbReference type="SUPFAM" id="SSF48403">
    <property type="entry name" value="Ankyrin repeat"/>
    <property type="match status" value="1"/>
</dbReference>
<dbReference type="Proteomes" id="UP001445076">
    <property type="component" value="Unassembled WGS sequence"/>
</dbReference>
<evidence type="ECO:0000256" key="1">
    <source>
        <dbReference type="ARBA" id="ARBA00022737"/>
    </source>
</evidence>
<proteinExistence type="predicted"/>
<evidence type="ECO:0000256" key="2">
    <source>
        <dbReference type="ARBA" id="ARBA00023043"/>
    </source>
</evidence>
<dbReference type="PRINTS" id="PR01415">
    <property type="entry name" value="ANKYRIN"/>
</dbReference>
<gene>
    <name evidence="4" type="ORF">OTU49_013641</name>
</gene>
<dbReference type="InterPro" id="IPR002110">
    <property type="entry name" value="Ankyrin_rpt"/>
</dbReference>
<dbReference type="GO" id="GO:0000976">
    <property type="term" value="F:transcription cis-regulatory region binding"/>
    <property type="evidence" value="ECO:0007669"/>
    <property type="project" value="TreeGrafter"/>
</dbReference>
<reference evidence="4 5" key="1">
    <citation type="journal article" date="2024" name="BMC Genomics">
        <title>Genome assembly of redclaw crayfish (Cherax quadricarinatus) provides insights into its immune adaptation and hypoxia tolerance.</title>
        <authorList>
            <person name="Liu Z."/>
            <person name="Zheng J."/>
            <person name="Li H."/>
            <person name="Fang K."/>
            <person name="Wang S."/>
            <person name="He J."/>
            <person name="Zhou D."/>
            <person name="Weng S."/>
            <person name="Chi M."/>
            <person name="Gu Z."/>
            <person name="He J."/>
            <person name="Li F."/>
            <person name="Wang M."/>
        </authorList>
    </citation>
    <scope>NUCLEOTIDE SEQUENCE [LARGE SCALE GENOMIC DNA]</scope>
    <source>
        <strain evidence="4">ZL_2023a</strain>
    </source>
</reference>
<dbReference type="PROSITE" id="PS50088">
    <property type="entry name" value="ANK_REPEAT"/>
    <property type="match status" value="4"/>
</dbReference>
<sequence length="222" mass="24220">NTRVVKTLLDHHADVSAVDNNGQTPLHYAAELQNARVTKMLLARHADVQATDNEGLTPLHYAAWFGKKDVVTVLLEHGADLTARDNLGQTPLHYAVDNEEVDLAITLLNHGAETNAADNNGNTVLHLAARRRNVNMIEILLLYCPDMTLRNYQRKRPADIARESGMVVLATIMQGQRSTPCVVEGTECQTEGGSGVAPLRLLTCSNTTWRTPAPVPPTSTTL</sequence>
<dbReference type="SMART" id="SM00248">
    <property type="entry name" value="ANK"/>
    <property type="match status" value="4"/>
</dbReference>
<keyword evidence="2 3" id="KW-0040">ANK repeat</keyword>
<keyword evidence="5" id="KW-1185">Reference proteome</keyword>
<feature type="non-terminal residue" evidence="4">
    <location>
        <position position="222"/>
    </location>
</feature>